<dbReference type="InterPro" id="IPR009729">
    <property type="entry name" value="Gal-3-0_sulfotransfrase"/>
</dbReference>
<keyword evidence="5" id="KW-0735">Signal-anchor</keyword>
<reference evidence="12" key="3">
    <citation type="journal article" date="2014" name="Nature">
        <title>Elephant shark genome provides unique insights into gnathostome evolution.</title>
        <authorList>
            <consortium name="International Elephant Shark Genome Sequencing Consortium"/>
            <person name="Venkatesh B."/>
            <person name="Lee A.P."/>
            <person name="Ravi V."/>
            <person name="Maurya A.K."/>
            <person name="Lian M.M."/>
            <person name="Swann J.B."/>
            <person name="Ohta Y."/>
            <person name="Flajnik M.F."/>
            <person name="Sutoh Y."/>
            <person name="Kasahara M."/>
            <person name="Hoon S."/>
            <person name="Gangu V."/>
            <person name="Roy S.W."/>
            <person name="Irimia M."/>
            <person name="Korzh V."/>
            <person name="Kondrychyn I."/>
            <person name="Lim Z.W."/>
            <person name="Tay B.H."/>
            <person name="Tohari S."/>
            <person name="Kong K.W."/>
            <person name="Ho S."/>
            <person name="Lorente-Galdos B."/>
            <person name="Quilez J."/>
            <person name="Marques-Bonet T."/>
            <person name="Raney B.J."/>
            <person name="Ingham P.W."/>
            <person name="Tay A."/>
            <person name="Hillier L.W."/>
            <person name="Minx P."/>
            <person name="Boehm T."/>
            <person name="Wilson R.K."/>
            <person name="Brenner S."/>
            <person name="Warren W.C."/>
        </authorList>
    </citation>
    <scope>NUCLEOTIDE SEQUENCE [LARGE SCALE GENOMIC DNA]</scope>
</reference>
<keyword evidence="8 10" id="KW-0472">Membrane</keyword>
<comment type="subcellular location">
    <subcellularLocation>
        <location evidence="1">Golgi apparatus membrane</location>
        <topology evidence="1">Single-pass type II membrane protein</topology>
    </subcellularLocation>
</comment>
<dbReference type="GO" id="GO:0001733">
    <property type="term" value="F:galactosylceramide sulfotransferase activity"/>
    <property type="evidence" value="ECO:0007669"/>
    <property type="project" value="InterPro"/>
</dbReference>
<evidence type="ECO:0000256" key="7">
    <source>
        <dbReference type="ARBA" id="ARBA00023034"/>
    </source>
</evidence>
<dbReference type="PANTHER" id="PTHR14647">
    <property type="entry name" value="GALACTOSE-3-O-SULFOTRANSFERASE"/>
    <property type="match status" value="1"/>
</dbReference>
<dbReference type="Gene3D" id="3.40.50.300">
    <property type="entry name" value="P-loop containing nucleotide triphosphate hydrolases"/>
    <property type="match status" value="1"/>
</dbReference>
<evidence type="ECO:0000256" key="2">
    <source>
        <dbReference type="ARBA" id="ARBA00008124"/>
    </source>
</evidence>
<keyword evidence="4 10" id="KW-0812">Transmembrane</keyword>
<dbReference type="Ensembl" id="ENSCMIT00000025908.1">
    <property type="protein sequence ID" value="ENSCMIP00000025489.1"/>
    <property type="gene ID" value="ENSCMIG00000011198.1"/>
</dbReference>
<dbReference type="PANTHER" id="PTHR14647:SF87">
    <property type="entry name" value="PUTATIVE-RELATED"/>
    <property type="match status" value="1"/>
</dbReference>
<accession>A0A4W3I665</accession>
<evidence type="ECO:0000313" key="12">
    <source>
        <dbReference type="Proteomes" id="UP000314986"/>
    </source>
</evidence>
<evidence type="ECO:0000256" key="1">
    <source>
        <dbReference type="ARBA" id="ARBA00004323"/>
    </source>
</evidence>
<reference evidence="12" key="2">
    <citation type="journal article" date="2007" name="PLoS Biol.">
        <title>Survey sequencing and comparative analysis of the elephant shark (Callorhinchus milii) genome.</title>
        <authorList>
            <person name="Venkatesh B."/>
            <person name="Kirkness E.F."/>
            <person name="Loh Y.H."/>
            <person name="Halpern A.L."/>
            <person name="Lee A.P."/>
            <person name="Johnson J."/>
            <person name="Dandona N."/>
            <person name="Viswanathan L.D."/>
            <person name="Tay A."/>
            <person name="Venter J.C."/>
            <person name="Strausberg R.L."/>
            <person name="Brenner S."/>
        </authorList>
    </citation>
    <scope>NUCLEOTIDE SEQUENCE [LARGE SCALE GENOMIC DNA]</scope>
</reference>
<evidence type="ECO:0000256" key="8">
    <source>
        <dbReference type="ARBA" id="ARBA00023136"/>
    </source>
</evidence>
<feature type="transmembrane region" description="Helical" evidence="10">
    <location>
        <begin position="21"/>
        <end position="38"/>
    </location>
</feature>
<dbReference type="InParanoid" id="A0A4W3I665"/>
<keyword evidence="9" id="KW-0325">Glycoprotein</keyword>
<keyword evidence="6 10" id="KW-1133">Transmembrane helix</keyword>
<evidence type="ECO:0000256" key="3">
    <source>
        <dbReference type="ARBA" id="ARBA00022679"/>
    </source>
</evidence>
<organism evidence="11 12">
    <name type="scientific">Callorhinchus milii</name>
    <name type="common">Ghost shark</name>
    <dbReference type="NCBI Taxonomy" id="7868"/>
    <lineage>
        <taxon>Eukaryota</taxon>
        <taxon>Metazoa</taxon>
        <taxon>Chordata</taxon>
        <taxon>Craniata</taxon>
        <taxon>Vertebrata</taxon>
        <taxon>Chondrichthyes</taxon>
        <taxon>Holocephali</taxon>
        <taxon>Chimaeriformes</taxon>
        <taxon>Callorhinchidae</taxon>
        <taxon>Callorhinchus</taxon>
    </lineage>
</organism>
<sequence length="390" mass="46255">QCVLQRSFQTSRRRDRAPGQTPGILLLLLLLYWISILHEAGDAESVAHVPRTHVVFLKTHKTGSSTVLNILYRFGDKRNLTFALPRKPHLGYPHPFQAKYVRDFGLNSTLVYHIICNHMRFNVNEVKQVVPRESFYFSILRNPISLMESSFVYFNRISPVFRRVKSLGEFMMDPWEYYTPNRRRNQFSRNLMWFDFGYNNDAKPTNDYIDSTIQEIEKVFDLILIMEYFDESLVLLQHSLGWELEDVVYFRLNSRANNSAASLPMDLQEKIKEWNDLDWHLYLHFNATFWRRVRAYGWERMERDVGRLRKRCDDLLRLCVEGGAPVAGKDVKVRKLRPHNPGRVKLLSYNLRANLDNRTRHLCERMALPEKAYLASLTEKQRKFLHNPLR</sequence>
<reference evidence="11" key="4">
    <citation type="submission" date="2025-08" db="UniProtKB">
        <authorList>
            <consortium name="Ensembl"/>
        </authorList>
    </citation>
    <scope>IDENTIFICATION</scope>
</reference>
<comment type="similarity">
    <text evidence="2">Belongs to the galactose-3-O-sulfotransferase family.</text>
</comment>
<evidence type="ECO:0000256" key="4">
    <source>
        <dbReference type="ARBA" id="ARBA00022692"/>
    </source>
</evidence>
<proteinExistence type="inferred from homology"/>
<dbReference type="OMA" id="MFRFAER"/>
<dbReference type="Pfam" id="PF06990">
    <property type="entry name" value="Gal-3-0_sulfotr"/>
    <property type="match status" value="1"/>
</dbReference>
<dbReference type="Proteomes" id="UP000314986">
    <property type="component" value="Unassembled WGS sequence"/>
</dbReference>
<keyword evidence="7" id="KW-0333">Golgi apparatus</keyword>
<keyword evidence="3" id="KW-0808">Transferase</keyword>
<reference evidence="11" key="5">
    <citation type="submission" date="2025-09" db="UniProtKB">
        <authorList>
            <consortium name="Ensembl"/>
        </authorList>
    </citation>
    <scope>IDENTIFICATION</scope>
</reference>
<dbReference type="InterPro" id="IPR027417">
    <property type="entry name" value="P-loop_NTPase"/>
</dbReference>
<keyword evidence="12" id="KW-1185">Reference proteome</keyword>
<evidence type="ECO:0000256" key="6">
    <source>
        <dbReference type="ARBA" id="ARBA00022989"/>
    </source>
</evidence>
<dbReference type="GO" id="GO:0009247">
    <property type="term" value="P:glycolipid biosynthetic process"/>
    <property type="evidence" value="ECO:0007669"/>
    <property type="project" value="InterPro"/>
</dbReference>
<reference evidence="12" key="1">
    <citation type="journal article" date="2006" name="Science">
        <title>Ancient noncoding elements conserved in the human genome.</title>
        <authorList>
            <person name="Venkatesh B."/>
            <person name="Kirkness E.F."/>
            <person name="Loh Y.H."/>
            <person name="Halpern A.L."/>
            <person name="Lee A.P."/>
            <person name="Johnson J."/>
            <person name="Dandona N."/>
            <person name="Viswanathan L.D."/>
            <person name="Tay A."/>
            <person name="Venter J.C."/>
            <person name="Strausberg R.L."/>
            <person name="Brenner S."/>
        </authorList>
    </citation>
    <scope>NUCLEOTIDE SEQUENCE [LARGE SCALE GENOMIC DNA]</scope>
</reference>
<evidence type="ECO:0000256" key="9">
    <source>
        <dbReference type="ARBA" id="ARBA00023180"/>
    </source>
</evidence>
<evidence type="ECO:0000313" key="11">
    <source>
        <dbReference type="Ensembl" id="ENSCMIP00000025489.1"/>
    </source>
</evidence>
<dbReference type="GO" id="GO:0000139">
    <property type="term" value="C:Golgi membrane"/>
    <property type="evidence" value="ECO:0007669"/>
    <property type="project" value="UniProtKB-SubCell"/>
</dbReference>
<evidence type="ECO:0000256" key="5">
    <source>
        <dbReference type="ARBA" id="ARBA00022968"/>
    </source>
</evidence>
<evidence type="ECO:0000256" key="10">
    <source>
        <dbReference type="SAM" id="Phobius"/>
    </source>
</evidence>
<dbReference type="GeneTree" id="ENSGT00950000182923"/>
<protein>
    <recommendedName>
        <fullName evidence="13">Galactose-3-O-sulfotransferase 2</fullName>
    </recommendedName>
</protein>
<dbReference type="AlphaFoldDB" id="A0A4W3I665"/>
<dbReference type="SUPFAM" id="SSF52540">
    <property type="entry name" value="P-loop containing nucleoside triphosphate hydrolases"/>
    <property type="match status" value="1"/>
</dbReference>
<name>A0A4W3I665_CALMI</name>
<evidence type="ECO:0008006" key="13">
    <source>
        <dbReference type="Google" id="ProtNLM"/>
    </source>
</evidence>